<feature type="region of interest" description="Disordered" evidence="1">
    <location>
        <begin position="22"/>
        <end position="72"/>
    </location>
</feature>
<keyword evidence="3" id="KW-1185">Reference proteome</keyword>
<gene>
    <name evidence="2" type="ORF">Tco_1019144</name>
</gene>
<feature type="compositionally biased region" description="Polar residues" evidence="1">
    <location>
        <begin position="60"/>
        <end position="72"/>
    </location>
</feature>
<protein>
    <submittedName>
        <fullName evidence="2">Uncharacterized protein</fullName>
    </submittedName>
</protein>
<proteinExistence type="predicted"/>
<reference evidence="2" key="1">
    <citation type="journal article" date="2022" name="Int. J. Mol. Sci.">
        <title>Draft Genome of Tanacetum Coccineum: Genomic Comparison of Closely Related Tanacetum-Family Plants.</title>
        <authorList>
            <person name="Yamashiro T."/>
            <person name="Shiraishi A."/>
            <person name="Nakayama K."/>
            <person name="Satake H."/>
        </authorList>
    </citation>
    <scope>NUCLEOTIDE SEQUENCE</scope>
</reference>
<dbReference type="Proteomes" id="UP001151760">
    <property type="component" value="Unassembled WGS sequence"/>
</dbReference>
<sequence length="259" mass="30126">MCRHQEIVLKLATSATNDLIQENLPKLGDDAPPKGGKGAKRQKTSKSSKSSRGSSFKQPAQETNTSASEQPQQQDLVAWVNIPVIDKDEFRDAEEYAYHLEQANKFMENQNGTTEENKYVLSLHKIHVTSFHEEDIEEKMIRWIKHRKVRDDLEEVFSDYMIVEVVEVTTEQQYGLDGKNNYKPNVKLIYLNNKEDKRIMYLVDIQKFCDATLEKVLKEVKLKIFVTEFKMKIPLLGKLELKIMKAYEREIVKRLTASR</sequence>
<feature type="compositionally biased region" description="Low complexity" evidence="1">
    <location>
        <begin position="47"/>
        <end position="58"/>
    </location>
</feature>
<accession>A0ABQ5FWT9</accession>
<evidence type="ECO:0000256" key="1">
    <source>
        <dbReference type="SAM" id="MobiDB-lite"/>
    </source>
</evidence>
<name>A0ABQ5FWT9_9ASTR</name>
<comment type="caution">
    <text evidence="2">The sequence shown here is derived from an EMBL/GenBank/DDBJ whole genome shotgun (WGS) entry which is preliminary data.</text>
</comment>
<organism evidence="2 3">
    <name type="scientific">Tanacetum coccineum</name>
    <dbReference type="NCBI Taxonomy" id="301880"/>
    <lineage>
        <taxon>Eukaryota</taxon>
        <taxon>Viridiplantae</taxon>
        <taxon>Streptophyta</taxon>
        <taxon>Embryophyta</taxon>
        <taxon>Tracheophyta</taxon>
        <taxon>Spermatophyta</taxon>
        <taxon>Magnoliopsida</taxon>
        <taxon>eudicotyledons</taxon>
        <taxon>Gunneridae</taxon>
        <taxon>Pentapetalae</taxon>
        <taxon>asterids</taxon>
        <taxon>campanulids</taxon>
        <taxon>Asterales</taxon>
        <taxon>Asteraceae</taxon>
        <taxon>Asteroideae</taxon>
        <taxon>Anthemideae</taxon>
        <taxon>Anthemidinae</taxon>
        <taxon>Tanacetum</taxon>
    </lineage>
</organism>
<dbReference type="EMBL" id="BQNB010017829">
    <property type="protein sequence ID" value="GJT67664.1"/>
    <property type="molecule type" value="Genomic_DNA"/>
</dbReference>
<evidence type="ECO:0000313" key="2">
    <source>
        <dbReference type="EMBL" id="GJT67664.1"/>
    </source>
</evidence>
<evidence type="ECO:0000313" key="3">
    <source>
        <dbReference type="Proteomes" id="UP001151760"/>
    </source>
</evidence>
<reference evidence="2" key="2">
    <citation type="submission" date="2022-01" db="EMBL/GenBank/DDBJ databases">
        <authorList>
            <person name="Yamashiro T."/>
            <person name="Shiraishi A."/>
            <person name="Satake H."/>
            <person name="Nakayama K."/>
        </authorList>
    </citation>
    <scope>NUCLEOTIDE SEQUENCE</scope>
</reference>
<feature type="compositionally biased region" description="Basic residues" evidence="1">
    <location>
        <begin position="37"/>
        <end position="46"/>
    </location>
</feature>